<reference evidence="2" key="1">
    <citation type="submission" date="2023-06" db="EMBL/GenBank/DDBJ databases">
        <title>Male Hemibagrus guttatus genome.</title>
        <authorList>
            <person name="Bian C."/>
        </authorList>
    </citation>
    <scope>NUCLEOTIDE SEQUENCE</scope>
    <source>
        <strain evidence="2">Male_cb2023</strain>
        <tissue evidence="2">Muscle</tissue>
    </source>
</reference>
<accession>A0AAE0QFU6</accession>
<protein>
    <recommendedName>
        <fullName evidence="1">Tc1-like transposase DDE domain-containing protein</fullName>
    </recommendedName>
</protein>
<gene>
    <name evidence="2" type="ORF">QTP70_006672</name>
</gene>
<comment type="caution">
    <text evidence="2">The sequence shown here is derived from an EMBL/GenBank/DDBJ whole genome shotgun (WGS) entry which is preliminary data.</text>
</comment>
<dbReference type="InterPro" id="IPR036397">
    <property type="entry name" value="RNaseH_sf"/>
</dbReference>
<sequence>MEVLHVCSQVGCISDAILNQNLNKSKVRERMNDGREVIVKIVDWESVSHYVWRKSNTAFQKKNIIPTVKYGGGSVMVWGCFAASGPGRLAVINGTMNSAVYKKSLKENVRPSVCDLKLKRTWVLQQDNDPKHTSKSTSEWLKKNKMKTLEWPSQSPDRNPIEMLWHDLKKVVHARKPSNVAELQQFCKDEWA</sequence>
<evidence type="ECO:0000313" key="3">
    <source>
        <dbReference type="Proteomes" id="UP001274896"/>
    </source>
</evidence>
<feature type="domain" description="Tc1-like transposase DDE" evidence="1">
    <location>
        <begin position="72"/>
        <end position="183"/>
    </location>
</feature>
<dbReference type="Pfam" id="PF13358">
    <property type="entry name" value="DDE_3"/>
    <property type="match status" value="1"/>
</dbReference>
<dbReference type="AlphaFoldDB" id="A0AAE0QFU6"/>
<dbReference type="InterPro" id="IPR052338">
    <property type="entry name" value="Transposase_5"/>
</dbReference>
<dbReference type="EMBL" id="JAUCMX010000016">
    <property type="protein sequence ID" value="KAK3519838.1"/>
    <property type="molecule type" value="Genomic_DNA"/>
</dbReference>
<dbReference type="Gene3D" id="3.30.420.10">
    <property type="entry name" value="Ribonuclease H-like superfamily/Ribonuclease H"/>
    <property type="match status" value="1"/>
</dbReference>
<dbReference type="PANTHER" id="PTHR23022">
    <property type="entry name" value="TRANSPOSABLE ELEMENT-RELATED"/>
    <property type="match status" value="1"/>
</dbReference>
<organism evidence="2 3">
    <name type="scientific">Hemibagrus guttatus</name>
    <dbReference type="NCBI Taxonomy" id="175788"/>
    <lineage>
        <taxon>Eukaryota</taxon>
        <taxon>Metazoa</taxon>
        <taxon>Chordata</taxon>
        <taxon>Craniata</taxon>
        <taxon>Vertebrata</taxon>
        <taxon>Euteleostomi</taxon>
        <taxon>Actinopterygii</taxon>
        <taxon>Neopterygii</taxon>
        <taxon>Teleostei</taxon>
        <taxon>Ostariophysi</taxon>
        <taxon>Siluriformes</taxon>
        <taxon>Bagridae</taxon>
        <taxon>Hemibagrus</taxon>
    </lineage>
</organism>
<dbReference type="GO" id="GO:0003676">
    <property type="term" value="F:nucleic acid binding"/>
    <property type="evidence" value="ECO:0007669"/>
    <property type="project" value="InterPro"/>
</dbReference>
<evidence type="ECO:0000313" key="2">
    <source>
        <dbReference type="EMBL" id="KAK3519838.1"/>
    </source>
</evidence>
<keyword evidence="3" id="KW-1185">Reference proteome</keyword>
<name>A0AAE0QFU6_9TELE</name>
<evidence type="ECO:0000259" key="1">
    <source>
        <dbReference type="Pfam" id="PF13358"/>
    </source>
</evidence>
<dbReference type="InterPro" id="IPR038717">
    <property type="entry name" value="Tc1-like_DDE_dom"/>
</dbReference>
<dbReference type="PANTHER" id="PTHR23022:SF135">
    <property type="entry name" value="SI:DKEY-77F5.3"/>
    <property type="match status" value="1"/>
</dbReference>
<dbReference type="Proteomes" id="UP001274896">
    <property type="component" value="Unassembled WGS sequence"/>
</dbReference>
<proteinExistence type="predicted"/>